<dbReference type="GO" id="GO:0047661">
    <property type="term" value="F:amino-acid racemase activity"/>
    <property type="evidence" value="ECO:0007669"/>
    <property type="project" value="InterPro"/>
</dbReference>
<dbReference type="NCBIfam" id="TIGR00035">
    <property type="entry name" value="asp_race"/>
    <property type="match status" value="1"/>
</dbReference>
<reference evidence="3 4" key="2">
    <citation type="journal article" date="2011" name="PLoS ONE">
        <title>The Cyst-Dividing Bacterium Ramlibacter tataouinensis TTB310 Genome Reveals a Well-Stocked Toolbox for Adaptation to a Desert Environment.</title>
        <authorList>
            <person name="De Luca G."/>
            <person name="Barakat M."/>
            <person name="Ortet P."/>
            <person name="Fochesato S."/>
            <person name="Jourlin-Castelli C."/>
            <person name="Ansaldi M."/>
            <person name="Py B."/>
            <person name="Fichant G."/>
            <person name="Coutinho P.M."/>
            <person name="Voulhoux R."/>
            <person name="Bastien O."/>
            <person name="Marechal E."/>
            <person name="Henrissat B."/>
            <person name="Quentin Y."/>
            <person name="Noirot P."/>
            <person name="Filloux A."/>
            <person name="Mejean V."/>
            <person name="Dubow M.S."/>
            <person name="Barras F."/>
            <person name="Barbe V."/>
            <person name="Weissenbach J."/>
            <person name="Mihalcescu I."/>
            <person name="Vermeglio A."/>
            <person name="Achouak W."/>
            <person name="Heulin T."/>
        </authorList>
    </citation>
    <scope>NUCLEOTIDE SEQUENCE [LARGE SCALE GENOMIC DNA]</scope>
    <source>
        <strain evidence="4">ATCC BAA-407 / DSM 14655 / LMG 21543 / TTB310</strain>
    </source>
</reference>
<dbReference type="EMBL" id="CP000245">
    <property type="protein sequence ID" value="AEG93835.1"/>
    <property type="molecule type" value="Genomic_DNA"/>
</dbReference>
<dbReference type="HOGENOM" id="CLU_055360_2_2_4"/>
<dbReference type="PANTHER" id="PTHR21198:SF7">
    <property type="entry name" value="ASPARTATE-GLUTAMATE RACEMASE FAMILY"/>
    <property type="match status" value="1"/>
</dbReference>
<dbReference type="eggNOG" id="COG1794">
    <property type="taxonomic scope" value="Bacteria"/>
</dbReference>
<comment type="similarity">
    <text evidence="1">Belongs to the aspartate/glutamate racemases family.</text>
</comment>
<evidence type="ECO:0000313" key="3">
    <source>
        <dbReference type="EMBL" id="AEG93835.1"/>
    </source>
</evidence>
<keyword evidence="2" id="KW-0413">Isomerase</keyword>
<dbReference type="RefSeq" id="WP_013902066.1">
    <property type="nucleotide sequence ID" value="NC_015677.1"/>
</dbReference>
<dbReference type="AlphaFoldDB" id="F5Y4I8"/>
<dbReference type="PANTHER" id="PTHR21198">
    <property type="entry name" value="GLUTAMATE RACEMASE"/>
    <property type="match status" value="1"/>
</dbReference>
<dbReference type="OrthoDB" id="9803739at2"/>
<organism evidence="3 4">
    <name type="scientific">Ramlibacter tataouinensis (strain ATCC BAA-407 / DSM 14655 / LMG 21543 / TTB310)</name>
    <dbReference type="NCBI Taxonomy" id="365046"/>
    <lineage>
        <taxon>Bacteria</taxon>
        <taxon>Pseudomonadati</taxon>
        <taxon>Pseudomonadota</taxon>
        <taxon>Betaproteobacteria</taxon>
        <taxon>Burkholderiales</taxon>
        <taxon>Comamonadaceae</taxon>
        <taxon>Ramlibacter</taxon>
    </lineage>
</organism>
<sequence length="233" mass="24442">MIGVLGGMGPLATADFFRKVITLTDARRDEDHVPLLVQSDPRIPPRPAAILHGGESPLPALLAGRDRLIGAGATMLAMPCNTAHHWYAQLVSGCPVPFISIVEASCDAAAGRVPAGAAVGLLATRATLAARLYEPALRARGLRPMLPDDALLDTFVLPAIEDVKAGRLDAAARQVRHAVAALSQRGAQAVVLACTELPIALQHGDTATLPACVDTTLELARACVHQWQAASRR</sequence>
<dbReference type="SUPFAM" id="SSF53681">
    <property type="entry name" value="Aspartate/glutamate racemase"/>
    <property type="match status" value="2"/>
</dbReference>
<name>F5Y4I8_RAMTT</name>
<evidence type="ECO:0000256" key="1">
    <source>
        <dbReference type="ARBA" id="ARBA00007847"/>
    </source>
</evidence>
<protein>
    <submittedName>
        <fullName evidence="3">Aspartate racemase-like protein</fullName>
    </submittedName>
</protein>
<dbReference type="Gene3D" id="3.40.50.1860">
    <property type="match status" value="2"/>
</dbReference>
<accession>F5Y4I8</accession>
<reference evidence="4" key="1">
    <citation type="submission" date="2006-01" db="EMBL/GenBank/DDBJ databases">
        <title>Genome of the cyst-dividing bacterium Ramlibacter tataouinensis.</title>
        <authorList>
            <person name="Barakat M."/>
            <person name="Ortet P."/>
            <person name="De Luca G."/>
            <person name="Jourlin-Castelli C."/>
            <person name="Ansaldi M."/>
            <person name="Py B."/>
            <person name="Fichant G."/>
            <person name="Coutinho P."/>
            <person name="Voulhoux R."/>
            <person name="Bastien O."/>
            <person name="Roy S."/>
            <person name="Marechal E."/>
            <person name="Henrissat B."/>
            <person name="Quentin Y."/>
            <person name="Noirot P."/>
            <person name="Filloux A."/>
            <person name="Mejean V."/>
            <person name="DuBow M."/>
            <person name="Barras F."/>
            <person name="Heulin T."/>
        </authorList>
    </citation>
    <scope>NUCLEOTIDE SEQUENCE [LARGE SCALE GENOMIC DNA]</scope>
    <source>
        <strain evidence="4">ATCC BAA-407 / DSM 14655 / LMG 21543 / TTB310</strain>
    </source>
</reference>
<dbReference type="PATRIC" id="fig|365046.3.peg.2794"/>
<keyword evidence="4" id="KW-1185">Reference proteome</keyword>
<dbReference type="InterPro" id="IPR001920">
    <property type="entry name" value="Asp/Glu_race"/>
</dbReference>
<dbReference type="Proteomes" id="UP000008385">
    <property type="component" value="Chromosome"/>
</dbReference>
<dbReference type="STRING" id="365046.Rta_27330"/>
<dbReference type="KEGG" id="rta:Rta_27330"/>
<gene>
    <name evidence="3" type="ordered locus">Rta_27330</name>
</gene>
<proteinExistence type="inferred from homology"/>
<evidence type="ECO:0000313" key="4">
    <source>
        <dbReference type="Proteomes" id="UP000008385"/>
    </source>
</evidence>
<evidence type="ECO:0000256" key="2">
    <source>
        <dbReference type="ARBA" id="ARBA00023235"/>
    </source>
</evidence>
<dbReference type="InterPro" id="IPR004380">
    <property type="entry name" value="Asp_race"/>
</dbReference>
<dbReference type="InterPro" id="IPR015942">
    <property type="entry name" value="Asp/Glu/hydantoin_racemase"/>
</dbReference>
<dbReference type="Pfam" id="PF01177">
    <property type="entry name" value="Asp_Glu_race"/>
    <property type="match status" value="1"/>
</dbReference>